<evidence type="ECO:0008006" key="3">
    <source>
        <dbReference type="Google" id="ProtNLM"/>
    </source>
</evidence>
<evidence type="ECO:0000313" key="1">
    <source>
        <dbReference type="EMBL" id="RAI39865.1"/>
    </source>
</evidence>
<name>A0A327KR81_9BRAD</name>
<gene>
    <name evidence="1" type="ORF">CH338_08030</name>
</gene>
<comment type="caution">
    <text evidence="1">The sequence shown here is derived from an EMBL/GenBank/DDBJ whole genome shotgun (WGS) entry which is preliminary data.</text>
</comment>
<organism evidence="1 2">
    <name type="scientific">Rhodoplanes elegans</name>
    <dbReference type="NCBI Taxonomy" id="29408"/>
    <lineage>
        <taxon>Bacteria</taxon>
        <taxon>Pseudomonadati</taxon>
        <taxon>Pseudomonadota</taxon>
        <taxon>Alphaproteobacteria</taxon>
        <taxon>Hyphomicrobiales</taxon>
        <taxon>Nitrobacteraceae</taxon>
        <taxon>Rhodoplanes</taxon>
    </lineage>
</organism>
<dbReference type="EMBL" id="NPEU01000059">
    <property type="protein sequence ID" value="RAI39865.1"/>
    <property type="molecule type" value="Genomic_DNA"/>
</dbReference>
<dbReference type="RefSeq" id="WP_111356606.1">
    <property type="nucleotide sequence ID" value="NZ_NHSK01000137.1"/>
</dbReference>
<protein>
    <recommendedName>
        <fullName evidence="3">Spore coat protein U domain-containing protein</fullName>
    </recommendedName>
</protein>
<sequence length="124" mass="12503">MRHVRTPPAVAPWSASARRLRVRTRDALASGVALAALQVALAGAAATPAQAGCTITSDVAPVSSQCDASFVSLRTGTGATSLLITDMTTVGVDMAPSGMTTPTSHTLIIGGTTTISNPSYSAVY</sequence>
<dbReference type="AlphaFoldDB" id="A0A327KR81"/>
<dbReference type="Proteomes" id="UP000248863">
    <property type="component" value="Unassembled WGS sequence"/>
</dbReference>
<keyword evidence="2" id="KW-1185">Reference proteome</keyword>
<evidence type="ECO:0000313" key="2">
    <source>
        <dbReference type="Proteomes" id="UP000248863"/>
    </source>
</evidence>
<accession>A0A327KR81</accession>
<proteinExistence type="predicted"/>
<reference evidence="1 2" key="1">
    <citation type="submission" date="2017-07" db="EMBL/GenBank/DDBJ databases">
        <title>Draft Genome Sequences of Select Purple Nonsulfur Bacteria.</title>
        <authorList>
            <person name="Lasarre B."/>
            <person name="Mckinlay J.B."/>
        </authorList>
    </citation>
    <scope>NUCLEOTIDE SEQUENCE [LARGE SCALE GENOMIC DNA]</scope>
    <source>
        <strain evidence="1 2">DSM 11907</strain>
    </source>
</reference>